<dbReference type="GO" id="GO:0008270">
    <property type="term" value="F:zinc ion binding"/>
    <property type="evidence" value="ECO:0007669"/>
    <property type="project" value="UniProtKB-KW"/>
</dbReference>
<evidence type="ECO:0000256" key="1">
    <source>
        <dbReference type="ARBA" id="ARBA00004123"/>
    </source>
</evidence>
<dbReference type="SUPFAM" id="SSF57850">
    <property type="entry name" value="RING/U-box"/>
    <property type="match status" value="1"/>
</dbReference>
<comment type="subcellular location">
    <subcellularLocation>
        <location evidence="1">Nucleus</location>
    </subcellularLocation>
</comment>
<dbReference type="GO" id="GO:0030915">
    <property type="term" value="C:Smc5-Smc6 complex"/>
    <property type="evidence" value="ECO:0007669"/>
    <property type="project" value="InterPro"/>
</dbReference>
<evidence type="ECO:0000256" key="11">
    <source>
        <dbReference type="SAM" id="Coils"/>
    </source>
</evidence>
<dbReference type="AlphaFoldDB" id="A0A507E3G4"/>
<dbReference type="Pfam" id="PF11789">
    <property type="entry name" value="zf-Nse"/>
    <property type="match status" value="1"/>
</dbReference>
<dbReference type="InterPro" id="IPR013083">
    <property type="entry name" value="Znf_RING/FYVE/PHD"/>
</dbReference>
<comment type="pathway">
    <text evidence="2">Protein modification; protein sumoylation.</text>
</comment>
<evidence type="ECO:0000256" key="4">
    <source>
        <dbReference type="ARBA" id="ARBA00022679"/>
    </source>
</evidence>
<keyword evidence="14" id="KW-1185">Reference proteome</keyword>
<comment type="similarity">
    <text evidence="3">Belongs to the NSE2 family.</text>
</comment>
<evidence type="ECO:0000256" key="3">
    <source>
        <dbReference type="ARBA" id="ARBA00008212"/>
    </source>
</evidence>
<evidence type="ECO:0000256" key="2">
    <source>
        <dbReference type="ARBA" id="ARBA00004718"/>
    </source>
</evidence>
<dbReference type="InterPro" id="IPR026846">
    <property type="entry name" value="Nse2(Mms21)"/>
</dbReference>
<evidence type="ECO:0000256" key="10">
    <source>
        <dbReference type="PROSITE-ProRule" id="PRU00452"/>
    </source>
</evidence>
<evidence type="ECO:0000256" key="5">
    <source>
        <dbReference type="ARBA" id="ARBA00022723"/>
    </source>
</evidence>
<comment type="caution">
    <text evidence="13">The sequence shown here is derived from an EMBL/GenBank/DDBJ whole genome shotgun (WGS) entry which is preliminary data.</text>
</comment>
<dbReference type="STRING" id="109895.A0A507E3G4"/>
<feature type="coiled-coil region" evidence="11">
    <location>
        <begin position="240"/>
        <end position="267"/>
    </location>
</feature>
<evidence type="ECO:0000256" key="9">
    <source>
        <dbReference type="ARBA" id="ARBA00023242"/>
    </source>
</evidence>
<accession>A0A507E3G4</accession>
<reference evidence="13 14" key="1">
    <citation type="journal article" date="2019" name="Sci. Rep.">
        <title>Comparative genomics of chytrid fungi reveal insights into the obligate biotrophic and pathogenic lifestyle of Synchytrium endobioticum.</title>
        <authorList>
            <person name="van de Vossenberg B.T.L.H."/>
            <person name="Warris S."/>
            <person name="Nguyen H.D.T."/>
            <person name="van Gent-Pelzer M.P.E."/>
            <person name="Joly D.L."/>
            <person name="van de Geest H.C."/>
            <person name="Bonants P.J.M."/>
            <person name="Smith D.S."/>
            <person name="Levesque C.A."/>
            <person name="van der Lee T.A.J."/>
        </authorList>
    </citation>
    <scope>NUCLEOTIDE SEQUENCE [LARGE SCALE GENOMIC DNA]</scope>
    <source>
        <strain evidence="13 14">CBS 809.83</strain>
    </source>
</reference>
<keyword evidence="6 10" id="KW-0863">Zinc-finger</keyword>
<keyword evidence="4" id="KW-0808">Transferase</keyword>
<evidence type="ECO:0000256" key="7">
    <source>
        <dbReference type="ARBA" id="ARBA00022786"/>
    </source>
</evidence>
<dbReference type="InterPro" id="IPR004181">
    <property type="entry name" value="Znf_MIZ"/>
</dbReference>
<dbReference type="Gene3D" id="3.30.40.10">
    <property type="entry name" value="Zinc/RING finger domain, C3HC4 (zinc finger)"/>
    <property type="match status" value="1"/>
</dbReference>
<organism evidence="13 14">
    <name type="scientific">Powellomyces hirtus</name>
    <dbReference type="NCBI Taxonomy" id="109895"/>
    <lineage>
        <taxon>Eukaryota</taxon>
        <taxon>Fungi</taxon>
        <taxon>Fungi incertae sedis</taxon>
        <taxon>Chytridiomycota</taxon>
        <taxon>Chytridiomycota incertae sedis</taxon>
        <taxon>Chytridiomycetes</taxon>
        <taxon>Spizellomycetales</taxon>
        <taxon>Powellomycetaceae</taxon>
        <taxon>Powellomyces</taxon>
    </lineage>
</organism>
<evidence type="ECO:0000256" key="8">
    <source>
        <dbReference type="ARBA" id="ARBA00022833"/>
    </source>
</evidence>
<keyword evidence="5" id="KW-0479">Metal-binding</keyword>
<dbReference type="PROSITE" id="PS51044">
    <property type="entry name" value="ZF_SP_RING"/>
    <property type="match status" value="1"/>
</dbReference>
<dbReference type="GO" id="GO:0000724">
    <property type="term" value="P:double-strand break repair via homologous recombination"/>
    <property type="evidence" value="ECO:0007669"/>
    <property type="project" value="InterPro"/>
</dbReference>
<evidence type="ECO:0000313" key="13">
    <source>
        <dbReference type="EMBL" id="TPX57927.1"/>
    </source>
</evidence>
<keyword evidence="8" id="KW-0862">Zinc</keyword>
<dbReference type="PANTHER" id="PTHR21330:SF1">
    <property type="entry name" value="E3 SUMO-PROTEIN LIGASE NSE2"/>
    <property type="match status" value="1"/>
</dbReference>
<dbReference type="GO" id="GO:0005634">
    <property type="term" value="C:nucleus"/>
    <property type="evidence" value="ECO:0007669"/>
    <property type="project" value="UniProtKB-SubCell"/>
</dbReference>
<dbReference type="PANTHER" id="PTHR21330">
    <property type="entry name" value="E3 SUMO-PROTEIN LIGASE NSE2"/>
    <property type="match status" value="1"/>
</dbReference>
<evidence type="ECO:0000259" key="12">
    <source>
        <dbReference type="PROSITE" id="PS51044"/>
    </source>
</evidence>
<proteinExistence type="inferred from homology"/>
<dbReference type="GO" id="GO:0016925">
    <property type="term" value="P:protein sumoylation"/>
    <property type="evidence" value="ECO:0007669"/>
    <property type="project" value="UniProtKB-UniPathway"/>
</dbReference>
<dbReference type="EMBL" id="QEAQ01000045">
    <property type="protein sequence ID" value="TPX57927.1"/>
    <property type="molecule type" value="Genomic_DNA"/>
</dbReference>
<keyword evidence="9" id="KW-0539">Nucleus</keyword>
<evidence type="ECO:0000313" key="14">
    <source>
        <dbReference type="Proteomes" id="UP000318582"/>
    </source>
</evidence>
<dbReference type="UniPathway" id="UPA00886"/>
<evidence type="ECO:0000256" key="6">
    <source>
        <dbReference type="ARBA" id="ARBA00022771"/>
    </source>
</evidence>
<dbReference type="GO" id="GO:0061665">
    <property type="term" value="F:SUMO ligase activity"/>
    <property type="evidence" value="ECO:0007669"/>
    <property type="project" value="TreeGrafter"/>
</dbReference>
<keyword evidence="7" id="KW-0833">Ubl conjugation pathway</keyword>
<gene>
    <name evidence="13" type="ORF">PhCBS80983_g03511</name>
</gene>
<keyword evidence="11" id="KW-0175">Coiled coil</keyword>
<dbReference type="Proteomes" id="UP000318582">
    <property type="component" value="Unassembled WGS sequence"/>
</dbReference>
<dbReference type="CDD" id="cd16651">
    <property type="entry name" value="SPL-RING_NSE2"/>
    <property type="match status" value="1"/>
</dbReference>
<name>A0A507E3G4_9FUNG</name>
<protein>
    <recommendedName>
        <fullName evidence="12">SP-RING-type domain-containing protein</fullName>
    </recommendedName>
</protein>
<sequence>MAATAYGPKFAQLLSHYVSCKENNSNGIAHSADVAVDLEQSLAALKGLENDGEEQDDEEDADTYRGLLEASVKSYVDLANEIHAQKTILEDMRRRLMDGEAIEDGDLVGHFEHEFERAKQQWANKSEQEKYHVDEAYVEFKQKTWEQRYPNRPFSLTTEGGSPDHDDEEEGLAIISQHESLKCPLTQMIYEDPVTSQVCKHSYSSKAITQHIRMSQRTEPHGRAECPVAGCKHYVALIDLKHNKKLARAAARRRAQAENEEEEDEEEYTFMD</sequence>
<feature type="domain" description="SP-RING-type" evidence="12">
    <location>
        <begin position="168"/>
        <end position="255"/>
    </location>
</feature>